<feature type="compositionally biased region" description="Basic and acidic residues" evidence="1">
    <location>
        <begin position="105"/>
        <end position="125"/>
    </location>
</feature>
<keyword evidence="3" id="KW-1185">Reference proteome</keyword>
<evidence type="ECO:0000313" key="3">
    <source>
        <dbReference type="Proteomes" id="UP001177003"/>
    </source>
</evidence>
<dbReference type="AlphaFoldDB" id="A0AA35ZT67"/>
<sequence>MTMKSTGEEATGQKAVSSISIEIKTPKRTTSIQRRNSYPRKKEDVTSSRVQETLEDKRTVYKNKFSLDREFNDQSVLHNVASTADLVKTRKPPLSNKLKIKLPCRQERRDYHEGRVHGDHVESKRKLVSPNSTPIGSEGGRSEKVADRTSSLSGRNVKGGRRGRSALRVPVAKAEVREYDEDMIKAAETLLMMRRDRRYMAESIGRNSKCLGFDLNEPPI</sequence>
<name>A0AA35ZT67_LACSI</name>
<accession>A0AA35ZT67</accession>
<evidence type="ECO:0000313" key="2">
    <source>
        <dbReference type="EMBL" id="CAI9298281.1"/>
    </source>
</evidence>
<protein>
    <submittedName>
        <fullName evidence="2">Uncharacterized protein</fullName>
    </submittedName>
</protein>
<dbReference type="Proteomes" id="UP001177003">
    <property type="component" value="Chromosome 8"/>
</dbReference>
<feature type="region of interest" description="Disordered" evidence="1">
    <location>
        <begin position="1"/>
        <end position="51"/>
    </location>
</feature>
<proteinExistence type="predicted"/>
<gene>
    <name evidence="2" type="ORF">LSALG_LOCUS37056</name>
</gene>
<dbReference type="EMBL" id="OX465084">
    <property type="protein sequence ID" value="CAI9298281.1"/>
    <property type="molecule type" value="Genomic_DNA"/>
</dbReference>
<evidence type="ECO:0000256" key="1">
    <source>
        <dbReference type="SAM" id="MobiDB-lite"/>
    </source>
</evidence>
<organism evidence="2 3">
    <name type="scientific">Lactuca saligna</name>
    <name type="common">Willowleaf lettuce</name>
    <dbReference type="NCBI Taxonomy" id="75948"/>
    <lineage>
        <taxon>Eukaryota</taxon>
        <taxon>Viridiplantae</taxon>
        <taxon>Streptophyta</taxon>
        <taxon>Embryophyta</taxon>
        <taxon>Tracheophyta</taxon>
        <taxon>Spermatophyta</taxon>
        <taxon>Magnoliopsida</taxon>
        <taxon>eudicotyledons</taxon>
        <taxon>Gunneridae</taxon>
        <taxon>Pentapetalae</taxon>
        <taxon>asterids</taxon>
        <taxon>campanulids</taxon>
        <taxon>Asterales</taxon>
        <taxon>Asteraceae</taxon>
        <taxon>Cichorioideae</taxon>
        <taxon>Cichorieae</taxon>
        <taxon>Lactucinae</taxon>
        <taxon>Lactuca</taxon>
    </lineage>
</organism>
<reference evidence="2" key="1">
    <citation type="submission" date="2023-04" db="EMBL/GenBank/DDBJ databases">
        <authorList>
            <person name="Vijverberg K."/>
            <person name="Xiong W."/>
            <person name="Schranz E."/>
        </authorList>
    </citation>
    <scope>NUCLEOTIDE SEQUENCE</scope>
</reference>
<feature type="compositionally biased region" description="Basic and acidic residues" evidence="1">
    <location>
        <begin position="40"/>
        <end position="51"/>
    </location>
</feature>
<feature type="region of interest" description="Disordered" evidence="1">
    <location>
        <begin position="105"/>
        <end position="164"/>
    </location>
</feature>